<keyword evidence="2" id="KW-0812">Transmembrane</keyword>
<feature type="compositionally biased region" description="Basic and acidic residues" evidence="1">
    <location>
        <begin position="164"/>
        <end position="180"/>
    </location>
</feature>
<organism evidence="3 4">
    <name type="scientific">Rickenella mellea</name>
    <dbReference type="NCBI Taxonomy" id="50990"/>
    <lineage>
        <taxon>Eukaryota</taxon>
        <taxon>Fungi</taxon>
        <taxon>Dikarya</taxon>
        <taxon>Basidiomycota</taxon>
        <taxon>Agaricomycotina</taxon>
        <taxon>Agaricomycetes</taxon>
        <taxon>Hymenochaetales</taxon>
        <taxon>Rickenellaceae</taxon>
        <taxon>Rickenella</taxon>
    </lineage>
</organism>
<evidence type="ECO:0000313" key="4">
    <source>
        <dbReference type="Proteomes" id="UP000294933"/>
    </source>
</evidence>
<evidence type="ECO:0000256" key="1">
    <source>
        <dbReference type="SAM" id="MobiDB-lite"/>
    </source>
</evidence>
<reference evidence="3 4" key="1">
    <citation type="submission" date="2018-06" db="EMBL/GenBank/DDBJ databases">
        <title>A transcriptomic atlas of mushroom development highlights an independent origin of complex multicellularity.</title>
        <authorList>
            <consortium name="DOE Joint Genome Institute"/>
            <person name="Krizsan K."/>
            <person name="Almasi E."/>
            <person name="Merenyi Z."/>
            <person name="Sahu N."/>
            <person name="Viragh M."/>
            <person name="Koszo T."/>
            <person name="Mondo S."/>
            <person name="Kiss B."/>
            <person name="Balint B."/>
            <person name="Kues U."/>
            <person name="Barry K."/>
            <person name="Hegedus J.C."/>
            <person name="Henrissat B."/>
            <person name="Johnson J."/>
            <person name="Lipzen A."/>
            <person name="Ohm R."/>
            <person name="Nagy I."/>
            <person name="Pangilinan J."/>
            <person name="Yan J."/>
            <person name="Xiong Y."/>
            <person name="Grigoriev I.V."/>
            <person name="Hibbett D.S."/>
            <person name="Nagy L.G."/>
        </authorList>
    </citation>
    <scope>NUCLEOTIDE SEQUENCE [LARGE SCALE GENOMIC DNA]</scope>
    <source>
        <strain evidence="3 4">SZMC22713</strain>
    </source>
</reference>
<dbReference type="EMBL" id="ML170159">
    <property type="protein sequence ID" value="TDL27484.1"/>
    <property type="molecule type" value="Genomic_DNA"/>
</dbReference>
<proteinExistence type="predicted"/>
<keyword evidence="2" id="KW-0472">Membrane</keyword>
<sequence>MPVLSAIPSIPAASSPPSLSFLQGLAFSLHTTVPAMIMLFVVGIALPLLLLALVWIPKFWRLAVAKISPTPPVLEDLEANASADMKAAVFSSSVFREYNAMRYHAFTPSEVPSHLQVLPQTGPGDMRMADCANLRCSPITMPPRALLPGHAILPRSATSAPPKVIDREHSPAVDYREKSNEGLASSQTVPQQPDLPEFLDSGRSSIAYLKPDSPIEDVLPPVTSPSLPSVSSSPNNESYITAASRYARPSTSPTTTANQLSATINALSSCTTSPDGTVAPTPGPILTTAPVPTISRPKHKPATSRSTRPKAVLGDVSNIMINNGTDVYEPPGRDSVGFRRAMQRDTARGHKNFRPFQGADFF</sequence>
<name>A0A4Y7QIM8_9AGAM</name>
<dbReference type="AlphaFoldDB" id="A0A4Y7QIM8"/>
<gene>
    <name evidence="3" type="ORF">BD410DRAFT_835749</name>
</gene>
<feature type="region of interest" description="Disordered" evidence="1">
    <location>
        <begin position="273"/>
        <end position="308"/>
    </location>
</feature>
<keyword evidence="4" id="KW-1185">Reference proteome</keyword>
<feature type="compositionally biased region" description="Polar residues" evidence="1">
    <location>
        <begin position="182"/>
        <end position="191"/>
    </location>
</feature>
<feature type="transmembrane region" description="Helical" evidence="2">
    <location>
        <begin position="32"/>
        <end position="56"/>
    </location>
</feature>
<evidence type="ECO:0000313" key="3">
    <source>
        <dbReference type="EMBL" id="TDL27484.1"/>
    </source>
</evidence>
<keyword evidence="2" id="KW-1133">Transmembrane helix</keyword>
<protein>
    <submittedName>
        <fullName evidence="3">Uncharacterized protein</fullName>
    </submittedName>
</protein>
<feature type="region of interest" description="Disordered" evidence="1">
    <location>
        <begin position="157"/>
        <end position="199"/>
    </location>
</feature>
<evidence type="ECO:0000256" key="2">
    <source>
        <dbReference type="SAM" id="Phobius"/>
    </source>
</evidence>
<dbReference type="Proteomes" id="UP000294933">
    <property type="component" value="Unassembled WGS sequence"/>
</dbReference>
<dbReference type="VEuPathDB" id="FungiDB:BD410DRAFT_835749"/>
<accession>A0A4Y7QIM8</accession>